<organism evidence="2">
    <name type="scientific">Cuerna arida</name>
    <dbReference type="NCBI Taxonomy" id="1464854"/>
    <lineage>
        <taxon>Eukaryota</taxon>
        <taxon>Metazoa</taxon>
        <taxon>Ecdysozoa</taxon>
        <taxon>Arthropoda</taxon>
        <taxon>Hexapoda</taxon>
        <taxon>Insecta</taxon>
        <taxon>Pterygota</taxon>
        <taxon>Neoptera</taxon>
        <taxon>Paraneoptera</taxon>
        <taxon>Hemiptera</taxon>
        <taxon>Auchenorrhyncha</taxon>
        <taxon>Membracoidea</taxon>
        <taxon>Cicadellidae</taxon>
        <taxon>Cicadellinae</taxon>
        <taxon>Proconiini</taxon>
        <taxon>Cuerna</taxon>
    </lineage>
</organism>
<feature type="non-terminal residue" evidence="2">
    <location>
        <position position="141"/>
    </location>
</feature>
<dbReference type="EMBL" id="GECZ01025178">
    <property type="protein sequence ID" value="JAS44591.1"/>
    <property type="molecule type" value="Transcribed_RNA"/>
</dbReference>
<evidence type="ECO:0000313" key="2">
    <source>
        <dbReference type="EMBL" id="JAS44591.1"/>
    </source>
</evidence>
<feature type="region of interest" description="Disordered" evidence="1">
    <location>
        <begin position="119"/>
        <end position="141"/>
    </location>
</feature>
<name>A0A1B6F3D5_9HEMI</name>
<proteinExistence type="predicted"/>
<reference evidence="2" key="1">
    <citation type="submission" date="2015-11" db="EMBL/GenBank/DDBJ databases">
        <title>De novo transcriptome assembly of four potential Pierce s Disease insect vectors from Arizona vineyards.</title>
        <authorList>
            <person name="Tassone E.E."/>
        </authorList>
    </citation>
    <scope>NUCLEOTIDE SEQUENCE</scope>
</reference>
<feature type="non-terminal residue" evidence="2">
    <location>
        <position position="1"/>
    </location>
</feature>
<sequence>HKRMEGEKIFGSQIVIGQPIVVKNQKSLKESPFKGFHRRTNARRDDERWSVSGFGEQTEGTFYSNSWNDTLPNCSRFYGNVQLQRKPFYNQENLPMSARKFFSATPQQVRLKQTSRQILGRRGDNSDNLLTTPGPSGRHSL</sequence>
<protein>
    <submittedName>
        <fullName evidence="2">Uncharacterized protein</fullName>
    </submittedName>
</protein>
<evidence type="ECO:0000256" key="1">
    <source>
        <dbReference type="SAM" id="MobiDB-lite"/>
    </source>
</evidence>
<gene>
    <name evidence="2" type="ORF">g.1149</name>
</gene>
<accession>A0A1B6F3D5</accession>
<dbReference type="AlphaFoldDB" id="A0A1B6F3D5"/>